<keyword evidence="4" id="KW-0418">Kinase</keyword>
<comment type="caution">
    <text evidence="7">The sequence shown here is derived from an EMBL/GenBank/DDBJ whole genome shotgun (WGS) entry which is preliminary data.</text>
</comment>
<feature type="domain" description="AGC-kinase C-terminal" evidence="6">
    <location>
        <begin position="70"/>
        <end position="120"/>
    </location>
</feature>
<organism evidence="7 8">
    <name type="scientific">Dechloromonas denitrificans</name>
    <dbReference type="NCBI Taxonomy" id="281362"/>
    <lineage>
        <taxon>Bacteria</taxon>
        <taxon>Pseudomonadati</taxon>
        <taxon>Pseudomonadota</taxon>
        <taxon>Betaproteobacteria</taxon>
        <taxon>Rhodocyclales</taxon>
        <taxon>Azonexaceae</taxon>
        <taxon>Dechloromonas</taxon>
    </lineage>
</organism>
<name>A0A133XG02_9RHOO</name>
<gene>
    <name evidence="7" type="ORF">AT959_18130</name>
</gene>
<dbReference type="InterPro" id="IPR006756">
    <property type="entry name" value="Phenol_hydroxylase"/>
</dbReference>
<evidence type="ECO:0000256" key="4">
    <source>
        <dbReference type="ARBA" id="ARBA00022777"/>
    </source>
</evidence>
<dbReference type="STRING" id="281362.AT959_18130"/>
<accession>A0A133XG02</accession>
<dbReference type="Gene3D" id="3.10.20.560">
    <property type="entry name" value="Phenol hydroxylase"/>
    <property type="match status" value="1"/>
</dbReference>
<keyword evidence="2" id="KW-0808">Transferase</keyword>
<dbReference type="AlphaFoldDB" id="A0A133XG02"/>
<dbReference type="GO" id="GO:0018662">
    <property type="term" value="F:phenol 2-monooxygenase activity"/>
    <property type="evidence" value="ECO:0007669"/>
    <property type="project" value="InterPro"/>
</dbReference>
<keyword evidence="1" id="KW-0723">Serine/threonine-protein kinase</keyword>
<evidence type="ECO:0000256" key="5">
    <source>
        <dbReference type="ARBA" id="ARBA00022840"/>
    </source>
</evidence>
<dbReference type="EMBL" id="LODL01000035">
    <property type="protein sequence ID" value="KXB29836.1"/>
    <property type="molecule type" value="Genomic_DNA"/>
</dbReference>
<keyword evidence="8" id="KW-1185">Reference proteome</keyword>
<dbReference type="Proteomes" id="UP000070186">
    <property type="component" value="Unassembled WGS sequence"/>
</dbReference>
<evidence type="ECO:0000313" key="8">
    <source>
        <dbReference type="Proteomes" id="UP000070186"/>
    </source>
</evidence>
<protein>
    <submittedName>
        <fullName evidence="7">Phenol hydroxylase</fullName>
    </submittedName>
</protein>
<dbReference type="InterPro" id="IPR000961">
    <property type="entry name" value="AGC-kinase_C"/>
</dbReference>
<dbReference type="InterPro" id="IPR043010">
    <property type="entry name" value="Phenol_hydroxylase_sf"/>
</dbReference>
<evidence type="ECO:0000256" key="3">
    <source>
        <dbReference type="ARBA" id="ARBA00022741"/>
    </source>
</evidence>
<dbReference type="GO" id="GO:0005524">
    <property type="term" value="F:ATP binding"/>
    <property type="evidence" value="ECO:0007669"/>
    <property type="project" value="UniProtKB-KW"/>
</dbReference>
<keyword evidence="5" id="KW-0067">ATP-binding</keyword>
<evidence type="ECO:0000256" key="1">
    <source>
        <dbReference type="ARBA" id="ARBA00022527"/>
    </source>
</evidence>
<evidence type="ECO:0000313" key="7">
    <source>
        <dbReference type="EMBL" id="KXB29836.1"/>
    </source>
</evidence>
<sequence>MTMLKTLAPYEFKSRDAVENYKGRQLLYVNWERHRMFSRPFVLALPPETPFSVIIDQYMTECFSYHPDWKQIDWNTVVWQNGNTPFTPDRNKSLKENGIGHKDLIRFRTPGLDGIAGTGY</sequence>
<dbReference type="GO" id="GO:0004674">
    <property type="term" value="F:protein serine/threonine kinase activity"/>
    <property type="evidence" value="ECO:0007669"/>
    <property type="project" value="UniProtKB-KW"/>
</dbReference>
<dbReference type="Pfam" id="PF04663">
    <property type="entry name" value="Phenol_monoox"/>
    <property type="match status" value="1"/>
</dbReference>
<proteinExistence type="predicted"/>
<keyword evidence="3" id="KW-0547">Nucleotide-binding</keyword>
<reference evidence="7 8" key="1">
    <citation type="submission" date="2015-12" db="EMBL/GenBank/DDBJ databases">
        <title>Nitrous oxide reduction kinetics distinguish bacteria harboring typical versus atypical NosZ.</title>
        <authorList>
            <person name="Yoon S."/>
            <person name="Nissen S."/>
            <person name="Park D."/>
            <person name="Sanford R.A."/>
            <person name="Loeffler F.E."/>
        </authorList>
    </citation>
    <scope>NUCLEOTIDE SEQUENCE [LARGE SCALE GENOMIC DNA]</scope>
    <source>
        <strain evidence="7 8">ATCC BAA-841</strain>
    </source>
</reference>
<dbReference type="PROSITE" id="PS51285">
    <property type="entry name" value="AGC_KINASE_CTER"/>
    <property type="match status" value="1"/>
</dbReference>
<evidence type="ECO:0000256" key="2">
    <source>
        <dbReference type="ARBA" id="ARBA00022679"/>
    </source>
</evidence>
<dbReference type="RefSeq" id="WP_066886243.1">
    <property type="nucleotide sequence ID" value="NZ_LODL01000035.1"/>
</dbReference>
<evidence type="ECO:0000259" key="6">
    <source>
        <dbReference type="PROSITE" id="PS51285"/>
    </source>
</evidence>